<dbReference type="SMART" id="SM00481">
    <property type="entry name" value="POLIIIAc"/>
    <property type="match status" value="1"/>
</dbReference>
<sequence length="462" mass="52745">MEYFIEEFDGVLFPRDKELSDYRYIYFNLPKGYSYIEIEYSFEKEKGCIIDIGVFDPQNIFRGWSGSSKQKIYIIETSATPGYIAGEINSGIWTIILGLAKVANSGCRYRVVIKAYRYREDISNNQRCLCKEKSRRSINGKWVKGDLHIHTIHSDGKDSLCEVVNKALNLGLDYIAITDHNTISQLYEIETLNCSEILVIPGIEISTYYGHINAWGVKWFDFRRKSFDDFKNLVNEISQEGFIVSLNHPFNFDENCIGCDFRYKGLRGFNSIEIWNGPTPTSWNMYAVVWWHKLLSEGLTISAVGGSDYHGGDGVELATPTTWIYTNNFSVEGVLQGIKKGKTFVSKYPSGPILDIKIYQNGEQYTIGDRIKGGKARIVLDVEIDNNTSSRYGDIMLRLISCNGILKVFSIKERLSRFEEVINIDSRSKFIRTEIGCYKDPYSLEPNNVDELLALSSPIYIS</sequence>
<dbReference type="InterPro" id="IPR004013">
    <property type="entry name" value="PHP_dom"/>
</dbReference>
<dbReference type="Gene3D" id="3.20.20.140">
    <property type="entry name" value="Metal-dependent hydrolases"/>
    <property type="match status" value="1"/>
</dbReference>
<evidence type="ECO:0000313" key="2">
    <source>
        <dbReference type="EMBL" id="HHP81844.1"/>
    </source>
</evidence>
<dbReference type="Pfam" id="PF02811">
    <property type="entry name" value="PHP"/>
    <property type="match status" value="1"/>
</dbReference>
<dbReference type="InterPro" id="IPR052018">
    <property type="entry name" value="PHP_domain"/>
</dbReference>
<comment type="caution">
    <text evidence="2">The sequence shown here is derived from an EMBL/GenBank/DDBJ whole genome shotgun (WGS) entry which is preliminary data.</text>
</comment>
<dbReference type="InterPro" id="IPR016195">
    <property type="entry name" value="Pol/histidinol_Pase-like"/>
</dbReference>
<dbReference type="AlphaFoldDB" id="A0A7C5XK64"/>
<gene>
    <name evidence="2" type="ORF">ENM84_04180</name>
</gene>
<proteinExistence type="predicted"/>
<organism evidence="2">
    <name type="scientific">Ignisphaera aggregans</name>
    <dbReference type="NCBI Taxonomy" id="334771"/>
    <lineage>
        <taxon>Archaea</taxon>
        <taxon>Thermoproteota</taxon>
        <taxon>Thermoprotei</taxon>
        <taxon>Desulfurococcales</taxon>
        <taxon>Desulfurococcaceae</taxon>
        <taxon>Ignisphaera</taxon>
    </lineage>
</organism>
<dbReference type="EMBL" id="DRZI01000179">
    <property type="protein sequence ID" value="HHP81844.1"/>
    <property type="molecule type" value="Genomic_DNA"/>
</dbReference>
<dbReference type="NCBIfam" id="NF038032">
    <property type="entry name" value="CehA_McbA_metalo"/>
    <property type="match status" value="1"/>
</dbReference>
<dbReference type="SUPFAM" id="SSF89550">
    <property type="entry name" value="PHP domain-like"/>
    <property type="match status" value="1"/>
</dbReference>
<accession>A0A7C5XK64</accession>
<dbReference type="PANTHER" id="PTHR42924:SF3">
    <property type="entry name" value="POLYMERASE_HISTIDINOL PHOSPHATASE N-TERMINAL DOMAIN-CONTAINING PROTEIN"/>
    <property type="match status" value="1"/>
</dbReference>
<protein>
    <submittedName>
        <fullName evidence="2">PHP domain-containing protein</fullName>
    </submittedName>
</protein>
<dbReference type="PANTHER" id="PTHR42924">
    <property type="entry name" value="EXONUCLEASE"/>
    <property type="match status" value="1"/>
</dbReference>
<dbReference type="InterPro" id="IPR003141">
    <property type="entry name" value="Pol/His_phosphatase_N"/>
</dbReference>
<name>A0A7C5XK64_9CREN</name>
<dbReference type="GO" id="GO:0004534">
    <property type="term" value="F:5'-3' RNA exonuclease activity"/>
    <property type="evidence" value="ECO:0007669"/>
    <property type="project" value="TreeGrafter"/>
</dbReference>
<feature type="domain" description="Polymerase/histidinol phosphatase N-terminal" evidence="1">
    <location>
        <begin position="145"/>
        <end position="209"/>
    </location>
</feature>
<evidence type="ECO:0000259" key="1">
    <source>
        <dbReference type="SMART" id="SM00481"/>
    </source>
</evidence>
<reference evidence="2" key="1">
    <citation type="journal article" date="2020" name="mSystems">
        <title>Genome- and Community-Level Interaction Insights into Carbon Utilization and Element Cycling Functions of Hydrothermarchaeota in Hydrothermal Sediment.</title>
        <authorList>
            <person name="Zhou Z."/>
            <person name="Liu Y."/>
            <person name="Xu W."/>
            <person name="Pan J."/>
            <person name="Luo Z.H."/>
            <person name="Li M."/>
        </authorList>
    </citation>
    <scope>NUCLEOTIDE SEQUENCE [LARGE SCALE GENOMIC DNA]</scope>
    <source>
        <strain evidence="2">SpSt-1121</strain>
    </source>
</reference>
<dbReference type="GO" id="GO:0035312">
    <property type="term" value="F:5'-3' DNA exonuclease activity"/>
    <property type="evidence" value="ECO:0007669"/>
    <property type="project" value="TreeGrafter"/>
</dbReference>